<dbReference type="InterPro" id="IPR037293">
    <property type="entry name" value="Gal_Oxidase_central_sf"/>
</dbReference>
<keyword evidence="1" id="KW-0732">Signal</keyword>
<dbReference type="InterPro" id="IPR013783">
    <property type="entry name" value="Ig-like_fold"/>
</dbReference>
<evidence type="ECO:0008006" key="6">
    <source>
        <dbReference type="Google" id="ProtNLM"/>
    </source>
</evidence>
<dbReference type="InterPro" id="IPR014756">
    <property type="entry name" value="Ig_E-set"/>
</dbReference>
<dbReference type="InterPro" id="IPR011043">
    <property type="entry name" value="Gal_Oxase/kelch_b-propeller"/>
</dbReference>
<dbReference type="InterPro" id="IPR009880">
    <property type="entry name" value="Glyoxal_oxidase_N"/>
</dbReference>
<evidence type="ECO:0000256" key="1">
    <source>
        <dbReference type="ARBA" id="ARBA00022729"/>
    </source>
</evidence>
<dbReference type="PANTHER" id="PTHR32208">
    <property type="entry name" value="SECRETED PROTEIN-RELATED"/>
    <property type="match status" value="1"/>
</dbReference>
<dbReference type="InterPro" id="IPR015202">
    <property type="entry name" value="GO-like_E_set"/>
</dbReference>
<gene>
    <name evidence="4" type="ORF">GFSPODELE1_LOCUS8510</name>
</gene>
<evidence type="ECO:0000259" key="3">
    <source>
        <dbReference type="Pfam" id="PF09118"/>
    </source>
</evidence>
<dbReference type="Pfam" id="PF09118">
    <property type="entry name" value="GO-like_E_set"/>
    <property type="match status" value="1"/>
</dbReference>
<name>A0ABP1DXR8_9APHY</name>
<evidence type="ECO:0000313" key="4">
    <source>
        <dbReference type="EMBL" id="CAL1711809.1"/>
    </source>
</evidence>
<dbReference type="Gene3D" id="2.60.40.10">
    <property type="entry name" value="Immunoglobulins"/>
    <property type="match status" value="1"/>
</dbReference>
<evidence type="ECO:0000259" key="2">
    <source>
        <dbReference type="Pfam" id="PF07250"/>
    </source>
</evidence>
<dbReference type="Gene3D" id="2.130.10.80">
    <property type="entry name" value="Galactose oxidase/kelch, beta-propeller"/>
    <property type="match status" value="1"/>
</dbReference>
<dbReference type="PANTHER" id="PTHR32208:SF96">
    <property type="entry name" value="GLYOXAL OXIDASE"/>
    <property type="match status" value="1"/>
</dbReference>
<feature type="domain" description="Galactose oxidase-like Early set" evidence="3">
    <location>
        <begin position="488"/>
        <end position="587"/>
    </location>
</feature>
<dbReference type="SUPFAM" id="SSF81296">
    <property type="entry name" value="E set domains"/>
    <property type="match status" value="1"/>
</dbReference>
<feature type="domain" description="Glyoxal oxidase N-terminal" evidence="2">
    <location>
        <begin position="106"/>
        <end position="483"/>
    </location>
</feature>
<proteinExistence type="predicted"/>
<dbReference type="CDD" id="cd02851">
    <property type="entry name" value="E_set_GO_C"/>
    <property type="match status" value="1"/>
</dbReference>
<dbReference type="Pfam" id="PF07250">
    <property type="entry name" value="Glyoxal_oxid_N"/>
    <property type="match status" value="1"/>
</dbReference>
<reference evidence="5" key="1">
    <citation type="submission" date="2024-04" db="EMBL/GenBank/DDBJ databases">
        <authorList>
            <person name="Shaw F."/>
            <person name="Minotto A."/>
        </authorList>
    </citation>
    <scope>NUCLEOTIDE SEQUENCE [LARGE SCALE GENOMIC DNA]</scope>
</reference>
<accession>A0ABP1DXR8</accession>
<keyword evidence="5" id="KW-1185">Reference proteome</keyword>
<protein>
    <recommendedName>
        <fullName evidence="6">Glyoxal oxidase</fullName>
    </recommendedName>
</protein>
<organism evidence="4 5">
    <name type="scientific">Somion occarium</name>
    <dbReference type="NCBI Taxonomy" id="3059160"/>
    <lineage>
        <taxon>Eukaryota</taxon>
        <taxon>Fungi</taxon>
        <taxon>Dikarya</taxon>
        <taxon>Basidiomycota</taxon>
        <taxon>Agaricomycotina</taxon>
        <taxon>Agaricomycetes</taxon>
        <taxon>Polyporales</taxon>
        <taxon>Cerrenaceae</taxon>
        <taxon>Somion</taxon>
    </lineage>
</organism>
<dbReference type="SUPFAM" id="SSF50965">
    <property type="entry name" value="Galactose oxidase, central domain"/>
    <property type="match status" value="1"/>
</dbReference>
<dbReference type="Proteomes" id="UP001497453">
    <property type="component" value="Chromosome 6"/>
</dbReference>
<evidence type="ECO:0000313" key="5">
    <source>
        <dbReference type="Proteomes" id="UP001497453"/>
    </source>
</evidence>
<dbReference type="EMBL" id="OZ037949">
    <property type="protein sequence ID" value="CAL1711809.1"/>
    <property type="molecule type" value="Genomic_DNA"/>
</dbReference>
<sequence length="597" mass="64385">MLTFSSILGTVLDSPTTTSIAALLRTSGPLPLYVEYLRIHALKTLISVFCITVLSRASPLEPRAPAWTFTEKGNSGIVALESIIVSPTLALFFDRASDDPLQINNHSAWGALWNLATDEITPLDVVTNSFCASGALLSNGTMVSVGGDPNLFPGNPAVEDGTQGIRIFEPCDDPAGVGCTLFEDPTTLHLAEKRWYPSAIRIPDGSLMIVGGIHQDTDFYNDIERVAATVEFFPPKFGGVPRPSEFLKRSLPANLFPRQFLLPDGKVFMVANNQSIIYDIQTGDERILPDIPNGVRITNPFDGSAILLPLSPPNFTPEVLVCGGTNITDTTPKNAISSQTPASDQCSRIILTEEGIKKGWVVERMLEPRIMPELVHLPNGQVLITNGGLTGVAAIATVFDPVGNSNADNPVFTPSLYTPSAPLGRRISNVGMPMSNIARLYHSSVTLTPQGNFLIAGNNPNGNTNLTVKFKSEFRVETLDPPFMFVARPRILTVPSKIGFGQRFTVPVSVPTNLRAAKIQVALMDLGFSSHAFHSGARLVFMNAQLSRDRRSLTITAPPNRNVYPPGPAFIFLTIDDVTSEGQKVMVGSGAPPPQTD</sequence>